<dbReference type="Proteomes" id="UP000178710">
    <property type="component" value="Unassembled WGS sequence"/>
</dbReference>
<feature type="transmembrane region" description="Helical" evidence="1">
    <location>
        <begin position="7"/>
        <end position="28"/>
    </location>
</feature>
<evidence type="ECO:0000313" key="3">
    <source>
        <dbReference type="Proteomes" id="UP000178710"/>
    </source>
</evidence>
<gene>
    <name evidence="2" type="ORF">A3C12_02265</name>
</gene>
<keyword evidence="1" id="KW-1133">Transmembrane helix</keyword>
<dbReference type="Pfam" id="PF04020">
    <property type="entry name" value="Phage_holin_4_2"/>
    <property type="match status" value="1"/>
</dbReference>
<dbReference type="PANTHER" id="PTHR37309">
    <property type="entry name" value="SLR0284 PROTEIN"/>
    <property type="match status" value="1"/>
</dbReference>
<dbReference type="PANTHER" id="PTHR37309:SF1">
    <property type="entry name" value="SLR0284 PROTEIN"/>
    <property type="match status" value="1"/>
</dbReference>
<comment type="caution">
    <text evidence="2">The sequence shown here is derived from an EMBL/GenBank/DDBJ whole genome shotgun (WGS) entry which is preliminary data.</text>
</comment>
<dbReference type="InterPro" id="IPR007165">
    <property type="entry name" value="Phage_holin_4_2"/>
</dbReference>
<feature type="transmembrane region" description="Helical" evidence="1">
    <location>
        <begin position="88"/>
        <end position="110"/>
    </location>
</feature>
<evidence type="ECO:0000256" key="1">
    <source>
        <dbReference type="SAM" id="Phobius"/>
    </source>
</evidence>
<proteinExistence type="predicted"/>
<sequence length="111" mass="12322">MRFISHFVLRVGLNGLILWVLPQFLAGFTVSHEWQLFAGAALVLALVHSFLRPILKLISFPFLILTLGLFNIVINFVLLLVAEHLTSAITIADFNTRLIASLIIGIINSVI</sequence>
<dbReference type="EMBL" id="MHQK01000004">
    <property type="protein sequence ID" value="OHA02315.1"/>
    <property type="molecule type" value="Genomic_DNA"/>
</dbReference>
<feature type="transmembrane region" description="Helical" evidence="1">
    <location>
        <begin position="58"/>
        <end position="82"/>
    </location>
</feature>
<evidence type="ECO:0000313" key="2">
    <source>
        <dbReference type="EMBL" id="OHA02315.1"/>
    </source>
</evidence>
<accession>A0A1G2KSA2</accession>
<keyword evidence="1" id="KW-0472">Membrane</keyword>
<keyword evidence="1" id="KW-0812">Transmembrane</keyword>
<organism evidence="2 3">
    <name type="scientific">Candidatus Sungbacteria bacterium RIFCSPHIGHO2_02_FULL_49_20</name>
    <dbReference type="NCBI Taxonomy" id="1802272"/>
    <lineage>
        <taxon>Bacteria</taxon>
        <taxon>Candidatus Sungiibacteriota</taxon>
    </lineage>
</organism>
<reference evidence="2 3" key="1">
    <citation type="journal article" date="2016" name="Nat. Commun.">
        <title>Thousands of microbial genomes shed light on interconnected biogeochemical processes in an aquifer system.</title>
        <authorList>
            <person name="Anantharaman K."/>
            <person name="Brown C.T."/>
            <person name="Hug L.A."/>
            <person name="Sharon I."/>
            <person name="Castelle C.J."/>
            <person name="Probst A.J."/>
            <person name="Thomas B.C."/>
            <person name="Singh A."/>
            <person name="Wilkins M.J."/>
            <person name="Karaoz U."/>
            <person name="Brodie E.L."/>
            <person name="Williams K.H."/>
            <person name="Hubbard S.S."/>
            <person name="Banfield J.F."/>
        </authorList>
    </citation>
    <scope>NUCLEOTIDE SEQUENCE [LARGE SCALE GENOMIC DNA]</scope>
</reference>
<name>A0A1G2KSA2_9BACT</name>
<evidence type="ECO:0008006" key="4">
    <source>
        <dbReference type="Google" id="ProtNLM"/>
    </source>
</evidence>
<protein>
    <recommendedName>
        <fullName evidence="4">Phage holin family protein</fullName>
    </recommendedName>
</protein>
<feature type="transmembrane region" description="Helical" evidence="1">
    <location>
        <begin position="34"/>
        <end position="51"/>
    </location>
</feature>
<dbReference type="AlphaFoldDB" id="A0A1G2KSA2"/>